<comment type="caution">
    <text evidence="1">The sequence shown here is derived from an EMBL/GenBank/DDBJ whole genome shotgun (WGS) entry which is preliminary data.</text>
</comment>
<protein>
    <recommendedName>
        <fullName evidence="2">DUF1320 domain-containing protein</fullName>
    </recommendedName>
</protein>
<name>X1RRC9_9ZZZZ</name>
<evidence type="ECO:0008006" key="2">
    <source>
        <dbReference type="Google" id="ProtNLM"/>
    </source>
</evidence>
<proteinExistence type="predicted"/>
<sequence length="146" mass="16019">MAFCESSDVLTNLNMAESEVPTSLLTKAVIKADAEIRAAFSSDLLAALDALETTPAIIKSLSEDIAAYYVMRGLYSGKMPSTNEWIDRYKEAKETLKDIAEGTKQIEGITLKVGAIQSSTSGYNRTFNELDETNWEVDPNKIGDLE</sequence>
<dbReference type="Pfam" id="PF07030">
    <property type="entry name" value="Phage_Mu_Gp36"/>
    <property type="match status" value="1"/>
</dbReference>
<reference evidence="1" key="1">
    <citation type="journal article" date="2014" name="Front. Microbiol.">
        <title>High frequency of phylogenetically diverse reductive dehalogenase-homologous genes in deep subseafloor sedimentary metagenomes.</title>
        <authorList>
            <person name="Kawai M."/>
            <person name="Futagami T."/>
            <person name="Toyoda A."/>
            <person name="Takaki Y."/>
            <person name="Nishi S."/>
            <person name="Hori S."/>
            <person name="Arai W."/>
            <person name="Tsubouchi T."/>
            <person name="Morono Y."/>
            <person name="Uchiyama I."/>
            <person name="Ito T."/>
            <person name="Fujiyama A."/>
            <person name="Inagaki F."/>
            <person name="Takami H."/>
        </authorList>
    </citation>
    <scope>NUCLEOTIDE SEQUENCE</scope>
    <source>
        <strain evidence="1">Expedition CK06-06</strain>
    </source>
</reference>
<organism evidence="1">
    <name type="scientific">marine sediment metagenome</name>
    <dbReference type="NCBI Taxonomy" id="412755"/>
    <lineage>
        <taxon>unclassified sequences</taxon>
        <taxon>metagenomes</taxon>
        <taxon>ecological metagenomes</taxon>
    </lineage>
</organism>
<accession>X1RRC9</accession>
<dbReference type="AlphaFoldDB" id="X1RRC9"/>
<gene>
    <name evidence="1" type="ORF">S12H4_21435</name>
</gene>
<dbReference type="EMBL" id="BARW01011024">
    <property type="protein sequence ID" value="GAI83282.1"/>
    <property type="molecule type" value="Genomic_DNA"/>
</dbReference>
<evidence type="ECO:0000313" key="1">
    <source>
        <dbReference type="EMBL" id="GAI83282.1"/>
    </source>
</evidence>
<dbReference type="InterPro" id="IPR009752">
    <property type="entry name" value="Phage_Mu_GpJ"/>
</dbReference>